<proteinExistence type="predicted"/>
<dbReference type="VEuPathDB" id="FungiDB:H257_08716"/>
<gene>
    <name evidence="1" type="ORF">H257_08716</name>
</gene>
<reference evidence="1" key="1">
    <citation type="submission" date="2013-12" db="EMBL/GenBank/DDBJ databases">
        <title>The Genome Sequence of Aphanomyces astaci APO3.</title>
        <authorList>
            <consortium name="The Broad Institute Genomics Platform"/>
            <person name="Russ C."/>
            <person name="Tyler B."/>
            <person name="van West P."/>
            <person name="Dieguez-Uribeondo J."/>
            <person name="Young S.K."/>
            <person name="Zeng Q."/>
            <person name="Gargeya S."/>
            <person name="Fitzgerald M."/>
            <person name="Abouelleil A."/>
            <person name="Alvarado L."/>
            <person name="Chapman S.B."/>
            <person name="Gainer-Dewar J."/>
            <person name="Goldberg J."/>
            <person name="Griggs A."/>
            <person name="Gujja S."/>
            <person name="Hansen M."/>
            <person name="Howarth C."/>
            <person name="Imamovic A."/>
            <person name="Ireland A."/>
            <person name="Larimer J."/>
            <person name="McCowan C."/>
            <person name="Murphy C."/>
            <person name="Pearson M."/>
            <person name="Poon T.W."/>
            <person name="Priest M."/>
            <person name="Roberts A."/>
            <person name="Saif S."/>
            <person name="Shea T."/>
            <person name="Sykes S."/>
            <person name="Wortman J."/>
            <person name="Nusbaum C."/>
            <person name="Birren B."/>
        </authorList>
    </citation>
    <scope>NUCLEOTIDE SEQUENCE [LARGE SCALE GENOMIC DNA]</scope>
    <source>
        <strain evidence="1">APO3</strain>
    </source>
</reference>
<dbReference type="STRING" id="112090.W4GDW6"/>
<organism evidence="1">
    <name type="scientific">Aphanomyces astaci</name>
    <name type="common">Crayfish plague agent</name>
    <dbReference type="NCBI Taxonomy" id="112090"/>
    <lineage>
        <taxon>Eukaryota</taxon>
        <taxon>Sar</taxon>
        <taxon>Stramenopiles</taxon>
        <taxon>Oomycota</taxon>
        <taxon>Saprolegniomycetes</taxon>
        <taxon>Saprolegniales</taxon>
        <taxon>Verrucalvaceae</taxon>
        <taxon>Aphanomyces</taxon>
    </lineage>
</organism>
<dbReference type="PANTHER" id="PTHR40131:SF1">
    <property type="entry name" value="C1Q DOMAIN-CONTAINING PROTEIN"/>
    <property type="match status" value="1"/>
</dbReference>
<dbReference type="AlphaFoldDB" id="W4GDW6"/>
<sequence>MPPSAGLHGLTHLLAGDTEWRNIQTIVKTTLQAVAKIVSSHAVMLDTMDARIDRMQDAAFTALAPPPHISNNDDDASMVVSRKEFLALVADVRKLKKRSVSPDDLEARAVASGNELKRRLDHAITPLQDTIRDMEEVLLKQFMAHANSSFASNEALRHVQDDVTERYAAKMSKIEQHMATKGDLHALEQRVMTDTKAQHRAQALQVKDTIGHLEKGLRKHLADQLAVSRDDLTKFKAQLDQSLAATSAECHAQVRQRAMASDVKVVLAAKVDRDELDSREKQVEDRVGGRLDGVLQQAVMEWKHEVATALHKKCFKADVAKLLARKVNREDVDAVLADKITRAELHESIRDAITSMQIESKQELRHVQHVLEAKLHDHGDMVTQHMRDLQHEHVQHADGWTEALEDLRSKVVVKMGIKDACTLLDTKCNVVDVNDALGALQQTIHTKADEGDLQALVEDLTGLRKQMRGELCVGRWIWKTGRPTDRHTIAWTVQVVNTNPDVFAWDKGSDHVTAIIPGLYQLQASFFTDYAPTLQVLVNGEPALVLSGDKGDSQAPNNCQHQRRRRRHAAGNVAGITLCEFLALPPRATVSITYDIDERAQGFLTLRKM</sequence>
<name>W4GDW6_APHAT</name>
<evidence type="ECO:0008006" key="2">
    <source>
        <dbReference type="Google" id="ProtNLM"/>
    </source>
</evidence>
<dbReference type="EMBL" id="KI913133">
    <property type="protein sequence ID" value="ETV77259.1"/>
    <property type="molecule type" value="Genomic_DNA"/>
</dbReference>
<dbReference type="RefSeq" id="XP_009833046.1">
    <property type="nucleotide sequence ID" value="XM_009834744.1"/>
</dbReference>
<protein>
    <recommendedName>
        <fullName evidence="2">C1q domain-containing protein</fullName>
    </recommendedName>
</protein>
<dbReference type="OrthoDB" id="65833at2759"/>
<evidence type="ECO:0000313" key="1">
    <source>
        <dbReference type="EMBL" id="ETV77259.1"/>
    </source>
</evidence>
<accession>W4GDW6</accession>
<dbReference type="PANTHER" id="PTHR40131">
    <property type="entry name" value="C1Q DOMAIN-CONTAINING PROTEIN"/>
    <property type="match status" value="1"/>
</dbReference>
<dbReference type="GeneID" id="20810712"/>